<proteinExistence type="inferred from homology"/>
<evidence type="ECO:0000256" key="3">
    <source>
        <dbReference type="ARBA" id="ARBA00022448"/>
    </source>
</evidence>
<evidence type="ECO:0000313" key="8">
    <source>
        <dbReference type="EMBL" id="QUX21750.1"/>
    </source>
</evidence>
<dbReference type="InterPro" id="IPR003439">
    <property type="entry name" value="ABC_transporter-like_ATP-bd"/>
</dbReference>
<dbReference type="InterPro" id="IPR003593">
    <property type="entry name" value="AAA+_ATPase"/>
</dbReference>
<comment type="subcellular location">
    <subcellularLocation>
        <location evidence="1">Cell membrane</location>
        <topology evidence="1">Peripheral membrane protein</topology>
    </subcellularLocation>
</comment>
<comment type="similarity">
    <text evidence="2">Belongs to the ABC transporter superfamily.</text>
</comment>
<keyword evidence="5 8" id="KW-0067">ATP-binding</keyword>
<dbReference type="Proteomes" id="UP000676079">
    <property type="component" value="Chromosome"/>
</dbReference>
<name>A0ABX8BHP9_9ACTN</name>
<dbReference type="InterPro" id="IPR050763">
    <property type="entry name" value="ABC_transporter_ATP-binding"/>
</dbReference>
<evidence type="ECO:0000313" key="9">
    <source>
        <dbReference type="Proteomes" id="UP000676079"/>
    </source>
</evidence>
<dbReference type="Gene3D" id="3.40.50.300">
    <property type="entry name" value="P-loop containing nucleotide triphosphate hydrolases"/>
    <property type="match status" value="1"/>
</dbReference>
<evidence type="ECO:0000259" key="7">
    <source>
        <dbReference type="PROSITE" id="PS50893"/>
    </source>
</evidence>
<accession>A0ABX8BHP9</accession>
<keyword evidence="3" id="KW-0813">Transport</keyword>
<organism evidence="8 9">
    <name type="scientific">Nocardiopsis changdeensis</name>
    <dbReference type="NCBI Taxonomy" id="2831969"/>
    <lineage>
        <taxon>Bacteria</taxon>
        <taxon>Bacillati</taxon>
        <taxon>Actinomycetota</taxon>
        <taxon>Actinomycetes</taxon>
        <taxon>Streptosporangiales</taxon>
        <taxon>Nocardiopsidaceae</taxon>
        <taxon>Nocardiopsis</taxon>
    </lineage>
</organism>
<feature type="domain" description="ABC transporter" evidence="7">
    <location>
        <begin position="6"/>
        <end position="231"/>
    </location>
</feature>
<dbReference type="SMART" id="SM00382">
    <property type="entry name" value="AAA"/>
    <property type="match status" value="1"/>
</dbReference>
<dbReference type="InterPro" id="IPR027417">
    <property type="entry name" value="P-loop_NTPase"/>
</dbReference>
<evidence type="ECO:0000256" key="4">
    <source>
        <dbReference type="ARBA" id="ARBA00022741"/>
    </source>
</evidence>
<gene>
    <name evidence="8" type="ORF">KGD84_25735</name>
</gene>
<dbReference type="RefSeq" id="WP_220562974.1">
    <property type="nucleotide sequence ID" value="NZ_CP074133.1"/>
</dbReference>
<dbReference type="PROSITE" id="PS50893">
    <property type="entry name" value="ABC_TRANSPORTER_2"/>
    <property type="match status" value="1"/>
</dbReference>
<evidence type="ECO:0000256" key="2">
    <source>
        <dbReference type="ARBA" id="ARBA00005417"/>
    </source>
</evidence>
<dbReference type="EMBL" id="CP074133">
    <property type="protein sequence ID" value="QUX21750.1"/>
    <property type="molecule type" value="Genomic_DNA"/>
</dbReference>
<keyword evidence="6" id="KW-0046">Antibiotic resistance</keyword>
<evidence type="ECO:0000256" key="6">
    <source>
        <dbReference type="ARBA" id="ARBA00023251"/>
    </source>
</evidence>
<reference evidence="8 9" key="1">
    <citation type="submission" date="2021-05" db="EMBL/GenBank/DDBJ databases">
        <title>Direct Submission.</title>
        <authorList>
            <person name="Li K."/>
            <person name="Gao J."/>
        </authorList>
    </citation>
    <scope>NUCLEOTIDE SEQUENCE [LARGE SCALE GENOMIC DNA]</scope>
    <source>
        <strain evidence="8 9">Mg02</strain>
    </source>
</reference>
<evidence type="ECO:0000256" key="5">
    <source>
        <dbReference type="ARBA" id="ARBA00022840"/>
    </source>
</evidence>
<keyword evidence="4" id="KW-0547">Nucleotide-binding</keyword>
<sequence length="297" mass="31794">MSTAVIEASGLLKKYGDHAAVAGVDLSVPRGEVFSVLGPNGAGKSTTVEILEGFRRRDGGTVRVLGADPQSAGRAWRARIGIVWQQETLLPKIPVREVLRHFAGHYPAPHNVDATLELVGLAEKARALPESLSGGQRRRLDVALGIIGGPELLFLDEPTTGFDPRARRDFWALIGNLAEQGTTILLTTHYLEEAEALADRVCVMARGRVRALGSPDTLGGRATAQATVSWSQDGVRREVLTDEPTRVVADLAAGFTGEIPGLRVHRPTLEEVYLGLIEDTVETEDAGDGGERTEALA</sequence>
<dbReference type="Pfam" id="PF00005">
    <property type="entry name" value="ABC_tran"/>
    <property type="match status" value="1"/>
</dbReference>
<evidence type="ECO:0000256" key="1">
    <source>
        <dbReference type="ARBA" id="ARBA00004202"/>
    </source>
</evidence>
<keyword evidence="9" id="KW-1185">Reference proteome</keyword>
<dbReference type="PANTHER" id="PTHR42711">
    <property type="entry name" value="ABC TRANSPORTER ATP-BINDING PROTEIN"/>
    <property type="match status" value="1"/>
</dbReference>
<dbReference type="PROSITE" id="PS00211">
    <property type="entry name" value="ABC_TRANSPORTER_1"/>
    <property type="match status" value="1"/>
</dbReference>
<dbReference type="InterPro" id="IPR017871">
    <property type="entry name" value="ABC_transporter-like_CS"/>
</dbReference>
<dbReference type="SUPFAM" id="SSF52540">
    <property type="entry name" value="P-loop containing nucleoside triphosphate hydrolases"/>
    <property type="match status" value="1"/>
</dbReference>
<protein>
    <submittedName>
        <fullName evidence="8">ABC transporter ATP-binding protein</fullName>
    </submittedName>
</protein>
<dbReference type="GO" id="GO:0005524">
    <property type="term" value="F:ATP binding"/>
    <property type="evidence" value="ECO:0007669"/>
    <property type="project" value="UniProtKB-KW"/>
</dbReference>
<dbReference type="PANTHER" id="PTHR42711:SF5">
    <property type="entry name" value="ABC TRANSPORTER ATP-BINDING PROTEIN NATA"/>
    <property type="match status" value="1"/>
</dbReference>